<feature type="compositionally biased region" description="Basic and acidic residues" evidence="1">
    <location>
        <begin position="246"/>
        <end position="256"/>
    </location>
</feature>
<proteinExistence type="predicted"/>
<keyword evidence="2" id="KW-0812">Transmembrane</keyword>
<feature type="region of interest" description="Disordered" evidence="1">
    <location>
        <begin position="224"/>
        <end position="256"/>
    </location>
</feature>
<accession>A0AA91U1K5</accession>
<evidence type="ECO:0000313" key="6">
    <source>
        <dbReference type="Proteomes" id="UP000344571"/>
    </source>
</evidence>
<evidence type="ECO:0000256" key="1">
    <source>
        <dbReference type="SAM" id="MobiDB-lite"/>
    </source>
</evidence>
<dbReference type="EMBL" id="NWMT01000187">
    <property type="protein sequence ID" value="PCC98706.1"/>
    <property type="molecule type" value="Genomic_DNA"/>
</dbReference>
<organism evidence="3 5">
    <name type="scientific">Halopseudomonas pelagia</name>
    <dbReference type="NCBI Taxonomy" id="553151"/>
    <lineage>
        <taxon>Bacteria</taxon>
        <taxon>Pseudomonadati</taxon>
        <taxon>Pseudomonadota</taxon>
        <taxon>Gammaproteobacteria</taxon>
        <taxon>Pseudomonadales</taxon>
        <taxon>Pseudomonadaceae</taxon>
        <taxon>Halopseudomonas</taxon>
    </lineage>
</organism>
<evidence type="ECO:0000313" key="5">
    <source>
        <dbReference type="Proteomes" id="UP000243750"/>
    </source>
</evidence>
<evidence type="ECO:0000313" key="4">
    <source>
        <dbReference type="EMBL" id="QFY56756.1"/>
    </source>
</evidence>
<reference evidence="4 6" key="2">
    <citation type="submission" date="2018-10" db="EMBL/GenBank/DDBJ databases">
        <title>Complete genome sequence of Pseudomonas pelagia strain Kongs-67.</title>
        <authorList>
            <person name="Sinha R.K."/>
            <person name="Krishnan K."/>
        </authorList>
    </citation>
    <scope>NUCLEOTIDE SEQUENCE [LARGE SCALE GENOMIC DNA]</scope>
    <source>
        <strain evidence="4 6">Kongs-67</strain>
    </source>
</reference>
<dbReference type="EMBL" id="CP033116">
    <property type="protein sequence ID" value="QFY56756.1"/>
    <property type="molecule type" value="Genomic_DNA"/>
</dbReference>
<keyword evidence="6" id="KW-1185">Reference proteome</keyword>
<feature type="transmembrane region" description="Helical" evidence="2">
    <location>
        <begin position="6"/>
        <end position="24"/>
    </location>
</feature>
<keyword evidence="2" id="KW-0472">Membrane</keyword>
<dbReference type="AlphaFoldDB" id="A0AA91U1K5"/>
<keyword evidence="2" id="KW-1133">Transmembrane helix</keyword>
<evidence type="ECO:0000313" key="3">
    <source>
        <dbReference type="EMBL" id="PCC98706.1"/>
    </source>
</evidence>
<dbReference type="Proteomes" id="UP000344571">
    <property type="component" value="Chromosome"/>
</dbReference>
<reference evidence="3 5" key="1">
    <citation type="submission" date="2017-09" db="EMBL/GenBank/DDBJ databases">
        <title>Bacterial and phytoplankton interrelationship in Kongsfjorden, an Arctic fjord.</title>
        <authorList>
            <person name="Sinha R."/>
            <person name="Krishnan K."/>
        </authorList>
    </citation>
    <scope>NUCLEOTIDE SEQUENCE [LARGE SCALE GENOMIC DNA]</scope>
    <source>
        <strain evidence="3 5">58</strain>
    </source>
</reference>
<dbReference type="Proteomes" id="UP000243750">
    <property type="component" value="Unassembled WGS sequence"/>
</dbReference>
<name>A0AA91U1K5_9GAMM</name>
<dbReference type="RefSeq" id="WP_096347238.1">
    <property type="nucleotide sequence ID" value="NZ_CP033116.1"/>
</dbReference>
<protein>
    <submittedName>
        <fullName evidence="3">Uncharacterized protein</fullName>
    </submittedName>
</protein>
<sequence>MSPLLIGILVAGGVLILLSIGYINHSLERAKLERARQTAELNARLKVCQNTSSQLPGQFMSPELKKLLLSYEAHLLTKLLRVDRKNQRAQQQLDATRTLLAQTDIPVDNAPLKIDNPVTAKEVRSQLENVRQLLTQAHLEGLLDKATLAQWSNQIRQQLIAIALDMFQVVAEQAMRDKKPRVAKLQYERAVTYLNNLNSPAHAQELERYKQLMKMAEIATVRAEQANSDENNELSAGLQELEQSDDSWKKKAVYDD</sequence>
<evidence type="ECO:0000256" key="2">
    <source>
        <dbReference type="SAM" id="Phobius"/>
    </source>
</evidence>
<gene>
    <name evidence="3" type="ORF">CO192_14365</name>
    <name evidence="4" type="ORF">EAO82_10470</name>
</gene>